<evidence type="ECO:0000313" key="2">
    <source>
        <dbReference type="Proteomes" id="UP000095591"/>
    </source>
</evidence>
<name>A0A173UE72_PARDI</name>
<dbReference type="EMBL" id="CYXP01000004">
    <property type="protein sequence ID" value="CUN12636.1"/>
    <property type="molecule type" value="Genomic_DNA"/>
</dbReference>
<evidence type="ECO:0008006" key="3">
    <source>
        <dbReference type="Google" id="ProtNLM"/>
    </source>
</evidence>
<dbReference type="AlphaFoldDB" id="A0A173UE72"/>
<proteinExistence type="predicted"/>
<gene>
    <name evidence="1" type="ORF">ERS852429_02063</name>
</gene>
<protein>
    <recommendedName>
        <fullName evidence="3">Phosphoglycerate mutase family protein</fullName>
    </recommendedName>
</protein>
<evidence type="ECO:0000313" key="1">
    <source>
        <dbReference type="EMBL" id="CUN12636.1"/>
    </source>
</evidence>
<accession>A0A173UE72</accession>
<dbReference type="RefSeq" id="WP_057319338.1">
    <property type="nucleotide sequence ID" value="NZ_CYXP01000004.1"/>
</dbReference>
<sequence>MEHLLELAKRNQERAWEVIRQTDIINIWKSVGAEINLVGSLNLGLLMKHKDIDFHIYTSPFRISDSFQAMARLAENPLIKRIEYGNSLDTEERCVEWHAWFQDPDNELWQIDMIHIVKGSRYDGYFEKMAERITAVLTDETRQAILKLKYETPDTAKIMGVEYYQAVIQDGVRTYAELEDWKKQHPVTGVIEWIP</sequence>
<dbReference type="Proteomes" id="UP000095591">
    <property type="component" value="Unassembled WGS sequence"/>
</dbReference>
<reference evidence="1 2" key="1">
    <citation type="submission" date="2015-09" db="EMBL/GenBank/DDBJ databases">
        <authorList>
            <consortium name="Pathogen Informatics"/>
        </authorList>
    </citation>
    <scope>NUCLEOTIDE SEQUENCE [LARGE SCALE GENOMIC DNA]</scope>
    <source>
        <strain evidence="1 2">2789STDY5608872</strain>
    </source>
</reference>
<organism evidence="1 2">
    <name type="scientific">Parabacteroides distasonis</name>
    <dbReference type="NCBI Taxonomy" id="823"/>
    <lineage>
        <taxon>Bacteria</taxon>
        <taxon>Pseudomonadati</taxon>
        <taxon>Bacteroidota</taxon>
        <taxon>Bacteroidia</taxon>
        <taxon>Bacteroidales</taxon>
        <taxon>Tannerellaceae</taxon>
        <taxon>Parabacteroides</taxon>
    </lineage>
</organism>